<dbReference type="GO" id="GO:0042171">
    <property type="term" value="F:lysophosphatidic acid acyltransferase activity"/>
    <property type="evidence" value="ECO:0000318"/>
    <property type="project" value="GO_Central"/>
</dbReference>
<evidence type="ECO:0000259" key="2">
    <source>
        <dbReference type="Pfam" id="PF00561"/>
    </source>
</evidence>
<dbReference type="InterPro" id="IPR029058">
    <property type="entry name" value="AB_hydrolase_fold"/>
</dbReference>
<dbReference type="GO" id="GO:0055088">
    <property type="term" value="P:lipid homeostasis"/>
    <property type="evidence" value="ECO:0000318"/>
    <property type="project" value="GO_Central"/>
</dbReference>
<name>A0A139WFM6_TRICA</name>
<evidence type="ECO:0000313" key="4">
    <source>
        <dbReference type="Proteomes" id="UP000007266"/>
    </source>
</evidence>
<protein>
    <submittedName>
        <fullName evidence="3">1-acylglycerol-3-phosphate O-acyltransferase ABHD5-like Protein</fullName>
    </submittedName>
</protein>
<sequence>MSAITENQEKCGWIKFSENKLISLEKKIFEVLQTAYKGWHVLIDHKPNVKAKIWTIAMNTESKNTPLVLLHGFGAGVGFWCLNLDSLAANRPVYAIDILGRFGRSSRPEFSNDGLEAEQEFIESIEKWRKEVKLEQFILLGHSLGGYLATSYTISYPNQVKHLILADPWGFVERPSDFNPPLWMKTLGIVLYPFTAFNPLATVRAAGPFVVKTAYRGWYVDIGPVVGPADKIWTISLNTESPNTPLVLLHGLGAGVALWCLNLDAFAANRPVYAFDLLGFGRSSRPTFSSDAMEAEQQMVKSIEEWRKEMKLDNFVLLGHSMGGFLAASYALSYPDHVKHLVLADPWGFPERPQEFKELPLWIRTLSYMLQPFNPLAGIRVAGPLGPWFINTLRPDITKKYASAIEPQELIPQYIYQCNSQTPSGESAFHSMMSGFGWAKNPMVNRIDKMRKDISITLLYGSRSWIDHSAAEIIKFKRIDSYFKLQVITGAGHHVYADKPEAFNQIVLDACAHADNLGKTNYLALMPSEYNEESENSESETGNQSKD</sequence>
<dbReference type="PANTHER" id="PTHR42886">
    <property type="entry name" value="RE40534P-RELATED"/>
    <property type="match status" value="1"/>
</dbReference>
<feature type="domain" description="AB hydrolase-1" evidence="2">
    <location>
        <begin position="245"/>
        <end position="500"/>
    </location>
</feature>
<dbReference type="GO" id="GO:0005811">
    <property type="term" value="C:lipid droplet"/>
    <property type="evidence" value="ECO:0000318"/>
    <property type="project" value="GO_Central"/>
</dbReference>
<organism evidence="3 4">
    <name type="scientific">Tribolium castaneum</name>
    <name type="common">Red flour beetle</name>
    <dbReference type="NCBI Taxonomy" id="7070"/>
    <lineage>
        <taxon>Eukaryota</taxon>
        <taxon>Metazoa</taxon>
        <taxon>Ecdysozoa</taxon>
        <taxon>Arthropoda</taxon>
        <taxon>Hexapoda</taxon>
        <taxon>Insecta</taxon>
        <taxon>Pterygota</taxon>
        <taxon>Neoptera</taxon>
        <taxon>Endopterygota</taxon>
        <taxon>Coleoptera</taxon>
        <taxon>Polyphaga</taxon>
        <taxon>Cucujiformia</taxon>
        <taxon>Tenebrionidae</taxon>
        <taxon>Tenebrionidae incertae sedis</taxon>
        <taxon>Tribolium</taxon>
    </lineage>
</organism>
<keyword evidence="4" id="KW-1185">Reference proteome</keyword>
<feature type="domain" description="AB hydrolase-1" evidence="2">
    <location>
        <begin position="66"/>
        <end position="186"/>
    </location>
</feature>
<dbReference type="InParanoid" id="A0A139WFM6"/>
<dbReference type="SUPFAM" id="SSF53474">
    <property type="entry name" value="alpha/beta-Hydrolases"/>
    <property type="match status" value="2"/>
</dbReference>
<dbReference type="Gene3D" id="3.40.50.1820">
    <property type="entry name" value="alpha/beta hydrolase"/>
    <property type="match status" value="2"/>
</dbReference>
<dbReference type="FunCoup" id="A0A139WFM6">
    <property type="interactions" value="1287"/>
</dbReference>
<dbReference type="FunFam" id="3.40.50.1820:FF:000648">
    <property type="entry name" value="1-acylglycerol-3-phosphate O-acyltransferase ABHD5-like Protein"/>
    <property type="match status" value="1"/>
</dbReference>
<dbReference type="Proteomes" id="UP000007266">
    <property type="component" value="Linkage group 7"/>
</dbReference>
<comment type="similarity">
    <text evidence="1">Belongs to the peptidase S33 family. ABHD4/ABHD5 subfamily.</text>
</comment>
<dbReference type="GO" id="GO:0052689">
    <property type="term" value="F:carboxylic ester hydrolase activity"/>
    <property type="evidence" value="ECO:0000318"/>
    <property type="project" value="GO_Central"/>
</dbReference>
<dbReference type="GO" id="GO:0006654">
    <property type="term" value="P:phosphatidic acid biosynthetic process"/>
    <property type="evidence" value="ECO:0000318"/>
    <property type="project" value="GO_Central"/>
</dbReference>
<accession>A0A139WFM6</accession>
<dbReference type="PhylomeDB" id="A0A139WFM6"/>
<proteinExistence type="inferred from homology"/>
<dbReference type="eggNOG" id="KOG4409">
    <property type="taxonomic scope" value="Eukaryota"/>
</dbReference>
<dbReference type="EMBL" id="KQ971352">
    <property type="protein sequence ID" value="KYB26742.1"/>
    <property type="molecule type" value="Genomic_DNA"/>
</dbReference>
<dbReference type="AlphaFoldDB" id="A0A139WFM6"/>
<evidence type="ECO:0000313" key="3">
    <source>
        <dbReference type="EMBL" id="KYB26742.1"/>
    </source>
</evidence>
<gene>
    <name evidence="3" type="primary">AUGUSTUS-3.0.2_09729</name>
    <name evidence="3" type="ORF">TcasGA2_TC009729</name>
</gene>
<evidence type="ECO:0000256" key="1">
    <source>
        <dbReference type="ARBA" id="ARBA00038097"/>
    </source>
</evidence>
<dbReference type="ESTHER" id="trica-a0a139wfm6">
    <property type="family name" value="CGI-58_ABHD5_ABHD4"/>
</dbReference>
<reference evidence="3 4" key="1">
    <citation type="journal article" date="2008" name="Nature">
        <title>The genome of the model beetle and pest Tribolium castaneum.</title>
        <authorList>
            <consortium name="Tribolium Genome Sequencing Consortium"/>
            <person name="Richards S."/>
            <person name="Gibbs R.A."/>
            <person name="Weinstock G.M."/>
            <person name="Brown S.J."/>
            <person name="Denell R."/>
            <person name="Beeman R.W."/>
            <person name="Gibbs R."/>
            <person name="Beeman R.W."/>
            <person name="Brown S.J."/>
            <person name="Bucher G."/>
            <person name="Friedrich M."/>
            <person name="Grimmelikhuijzen C.J."/>
            <person name="Klingler M."/>
            <person name="Lorenzen M."/>
            <person name="Richards S."/>
            <person name="Roth S."/>
            <person name="Schroder R."/>
            <person name="Tautz D."/>
            <person name="Zdobnov E.M."/>
            <person name="Muzny D."/>
            <person name="Gibbs R.A."/>
            <person name="Weinstock G.M."/>
            <person name="Attaway T."/>
            <person name="Bell S."/>
            <person name="Buhay C.J."/>
            <person name="Chandrabose M.N."/>
            <person name="Chavez D."/>
            <person name="Clerk-Blankenburg K.P."/>
            <person name="Cree A."/>
            <person name="Dao M."/>
            <person name="Davis C."/>
            <person name="Chacko J."/>
            <person name="Dinh H."/>
            <person name="Dugan-Rocha S."/>
            <person name="Fowler G."/>
            <person name="Garner T.T."/>
            <person name="Garnes J."/>
            <person name="Gnirke A."/>
            <person name="Hawes A."/>
            <person name="Hernandez J."/>
            <person name="Hines S."/>
            <person name="Holder M."/>
            <person name="Hume J."/>
            <person name="Jhangiani S.N."/>
            <person name="Joshi V."/>
            <person name="Khan Z.M."/>
            <person name="Jackson L."/>
            <person name="Kovar C."/>
            <person name="Kowis A."/>
            <person name="Lee S."/>
            <person name="Lewis L.R."/>
            <person name="Margolis J."/>
            <person name="Morgan M."/>
            <person name="Nazareth L.V."/>
            <person name="Nguyen N."/>
            <person name="Okwuonu G."/>
            <person name="Parker D."/>
            <person name="Richards S."/>
            <person name="Ruiz S.J."/>
            <person name="Santibanez J."/>
            <person name="Savard J."/>
            <person name="Scherer S.E."/>
            <person name="Schneider B."/>
            <person name="Sodergren E."/>
            <person name="Tautz D."/>
            <person name="Vattahil S."/>
            <person name="Villasana D."/>
            <person name="White C.S."/>
            <person name="Wright R."/>
            <person name="Park Y."/>
            <person name="Beeman R.W."/>
            <person name="Lord J."/>
            <person name="Oppert B."/>
            <person name="Lorenzen M."/>
            <person name="Brown S."/>
            <person name="Wang L."/>
            <person name="Savard J."/>
            <person name="Tautz D."/>
            <person name="Richards S."/>
            <person name="Weinstock G."/>
            <person name="Gibbs R.A."/>
            <person name="Liu Y."/>
            <person name="Worley K."/>
            <person name="Weinstock G."/>
            <person name="Elsik C.G."/>
            <person name="Reese J.T."/>
            <person name="Elhaik E."/>
            <person name="Landan G."/>
            <person name="Graur D."/>
            <person name="Arensburger P."/>
            <person name="Atkinson P."/>
            <person name="Beeman R.W."/>
            <person name="Beidler J."/>
            <person name="Brown S.J."/>
            <person name="Demuth J.P."/>
            <person name="Drury D.W."/>
            <person name="Du Y.Z."/>
            <person name="Fujiwara H."/>
            <person name="Lorenzen M."/>
            <person name="Maselli V."/>
            <person name="Osanai M."/>
            <person name="Park Y."/>
            <person name="Robertson H.M."/>
            <person name="Tu Z."/>
            <person name="Wang J.J."/>
            <person name="Wang S."/>
            <person name="Richards S."/>
            <person name="Song H."/>
            <person name="Zhang L."/>
            <person name="Sodergren E."/>
            <person name="Werner D."/>
            <person name="Stanke M."/>
            <person name="Morgenstern B."/>
            <person name="Solovyev V."/>
            <person name="Kosarev P."/>
            <person name="Brown G."/>
            <person name="Chen H.C."/>
            <person name="Ermolaeva O."/>
            <person name="Hlavina W."/>
            <person name="Kapustin Y."/>
            <person name="Kiryutin B."/>
            <person name="Kitts P."/>
            <person name="Maglott D."/>
            <person name="Pruitt K."/>
            <person name="Sapojnikov V."/>
            <person name="Souvorov A."/>
            <person name="Mackey A.J."/>
            <person name="Waterhouse R.M."/>
            <person name="Wyder S."/>
            <person name="Zdobnov E.M."/>
            <person name="Zdobnov E.M."/>
            <person name="Wyder S."/>
            <person name="Kriventseva E.V."/>
            <person name="Kadowaki T."/>
            <person name="Bork P."/>
            <person name="Aranda M."/>
            <person name="Bao R."/>
            <person name="Beermann A."/>
            <person name="Berns N."/>
            <person name="Bolognesi R."/>
            <person name="Bonneton F."/>
            <person name="Bopp D."/>
            <person name="Brown S.J."/>
            <person name="Bucher G."/>
            <person name="Butts T."/>
            <person name="Chaumot A."/>
            <person name="Denell R.E."/>
            <person name="Ferrier D.E."/>
            <person name="Friedrich M."/>
            <person name="Gordon C.M."/>
            <person name="Jindra M."/>
            <person name="Klingler M."/>
            <person name="Lan Q."/>
            <person name="Lattorff H.M."/>
            <person name="Laudet V."/>
            <person name="von Levetsow C."/>
            <person name="Liu Z."/>
            <person name="Lutz R."/>
            <person name="Lynch J.A."/>
            <person name="da Fonseca R.N."/>
            <person name="Posnien N."/>
            <person name="Reuter R."/>
            <person name="Roth S."/>
            <person name="Savard J."/>
            <person name="Schinko J.B."/>
            <person name="Schmitt C."/>
            <person name="Schoppmeier M."/>
            <person name="Schroder R."/>
            <person name="Shippy T.D."/>
            <person name="Simonnet F."/>
            <person name="Marques-Souza H."/>
            <person name="Tautz D."/>
            <person name="Tomoyasu Y."/>
            <person name="Trauner J."/>
            <person name="Van der Zee M."/>
            <person name="Vervoort M."/>
            <person name="Wittkopp N."/>
            <person name="Wimmer E.A."/>
            <person name="Yang X."/>
            <person name="Jones A.K."/>
            <person name="Sattelle D.B."/>
            <person name="Ebert P.R."/>
            <person name="Nelson D."/>
            <person name="Scott J.G."/>
            <person name="Beeman R.W."/>
            <person name="Muthukrishnan S."/>
            <person name="Kramer K.J."/>
            <person name="Arakane Y."/>
            <person name="Beeman R.W."/>
            <person name="Zhu Q."/>
            <person name="Hogenkamp D."/>
            <person name="Dixit R."/>
            <person name="Oppert B."/>
            <person name="Jiang H."/>
            <person name="Zou Z."/>
            <person name="Marshall J."/>
            <person name="Elpidina E."/>
            <person name="Vinokurov K."/>
            <person name="Oppert C."/>
            <person name="Zou Z."/>
            <person name="Evans J."/>
            <person name="Lu Z."/>
            <person name="Zhao P."/>
            <person name="Sumathipala N."/>
            <person name="Altincicek B."/>
            <person name="Vilcinskas A."/>
            <person name="Williams M."/>
            <person name="Hultmark D."/>
            <person name="Hetru C."/>
            <person name="Jiang H."/>
            <person name="Grimmelikhuijzen C.J."/>
            <person name="Hauser F."/>
            <person name="Cazzamali G."/>
            <person name="Williamson M."/>
            <person name="Park Y."/>
            <person name="Li B."/>
            <person name="Tanaka Y."/>
            <person name="Predel R."/>
            <person name="Neupert S."/>
            <person name="Schachtner J."/>
            <person name="Verleyen P."/>
            <person name="Raible F."/>
            <person name="Bork P."/>
            <person name="Friedrich M."/>
            <person name="Walden K.K."/>
            <person name="Robertson H.M."/>
            <person name="Angeli S."/>
            <person name="Foret S."/>
            <person name="Bucher G."/>
            <person name="Schuetz S."/>
            <person name="Maleszka R."/>
            <person name="Wimmer E.A."/>
            <person name="Beeman R.W."/>
            <person name="Lorenzen M."/>
            <person name="Tomoyasu Y."/>
            <person name="Miller S.C."/>
            <person name="Grossmann D."/>
            <person name="Bucher G."/>
        </authorList>
    </citation>
    <scope>NUCLEOTIDE SEQUENCE [LARGE SCALE GENOMIC DNA]</scope>
    <source>
        <strain evidence="3 4">Georgia GA2</strain>
    </source>
</reference>
<dbReference type="PANTHER" id="PTHR42886:SF29">
    <property type="entry name" value="PUMMELIG, ISOFORM A"/>
    <property type="match status" value="1"/>
</dbReference>
<dbReference type="PRINTS" id="PR00111">
    <property type="entry name" value="ABHYDROLASE"/>
</dbReference>
<reference evidence="3 4" key="2">
    <citation type="journal article" date="2010" name="Nucleic Acids Res.">
        <title>BeetleBase in 2010: revisions to provide comprehensive genomic information for Tribolium castaneum.</title>
        <authorList>
            <person name="Kim H.S."/>
            <person name="Murphy T."/>
            <person name="Xia J."/>
            <person name="Caragea D."/>
            <person name="Park Y."/>
            <person name="Beeman R.W."/>
            <person name="Lorenzen M.D."/>
            <person name="Butcher S."/>
            <person name="Manak J.R."/>
            <person name="Brown S.J."/>
        </authorList>
    </citation>
    <scope>NUCLEOTIDE SEQUENCE [LARGE SCALE GENOMIC DNA]</scope>
    <source>
        <strain evidence="3 4">Georgia GA2</strain>
    </source>
</reference>
<dbReference type="InterPro" id="IPR000073">
    <property type="entry name" value="AB_hydrolase_1"/>
</dbReference>
<dbReference type="STRING" id="7070.A0A139WFM6"/>
<dbReference type="Pfam" id="PF00561">
    <property type="entry name" value="Abhydrolase_1"/>
    <property type="match status" value="2"/>
</dbReference>